<organism evidence="1 2">
    <name type="scientific">Melipona bicolor</name>
    <dbReference type="NCBI Taxonomy" id="60889"/>
    <lineage>
        <taxon>Eukaryota</taxon>
        <taxon>Metazoa</taxon>
        <taxon>Ecdysozoa</taxon>
        <taxon>Arthropoda</taxon>
        <taxon>Hexapoda</taxon>
        <taxon>Insecta</taxon>
        <taxon>Pterygota</taxon>
        <taxon>Neoptera</taxon>
        <taxon>Endopterygota</taxon>
        <taxon>Hymenoptera</taxon>
        <taxon>Apocrita</taxon>
        <taxon>Aculeata</taxon>
        <taxon>Apoidea</taxon>
        <taxon>Anthophila</taxon>
        <taxon>Apidae</taxon>
        <taxon>Melipona</taxon>
    </lineage>
</organism>
<evidence type="ECO:0000313" key="1">
    <source>
        <dbReference type="EMBL" id="KAK1124874.1"/>
    </source>
</evidence>
<gene>
    <name evidence="1" type="ORF">K0M31_006226</name>
</gene>
<sequence length="135" mass="15810">MNNVITIRERLFQNVGQFLQLWPTALRKGERSIPQSDIKIWQPKVFKVNFSQNRWKFLGSSFVSLHTALVGGFTSRFKVYVLVKLEIYWENFSPKDSAGSLRDLQEEHGCLYCVLACKDYAEMYVGIYACRYRLI</sequence>
<dbReference type="EMBL" id="JAHYIQ010000017">
    <property type="protein sequence ID" value="KAK1124874.1"/>
    <property type="molecule type" value="Genomic_DNA"/>
</dbReference>
<dbReference type="Proteomes" id="UP001177670">
    <property type="component" value="Unassembled WGS sequence"/>
</dbReference>
<keyword evidence="2" id="KW-1185">Reference proteome</keyword>
<evidence type="ECO:0000313" key="2">
    <source>
        <dbReference type="Proteomes" id="UP001177670"/>
    </source>
</evidence>
<comment type="caution">
    <text evidence="1">The sequence shown here is derived from an EMBL/GenBank/DDBJ whole genome shotgun (WGS) entry which is preliminary data.</text>
</comment>
<dbReference type="AlphaFoldDB" id="A0AA40FT44"/>
<reference evidence="1" key="1">
    <citation type="submission" date="2021-10" db="EMBL/GenBank/DDBJ databases">
        <title>Melipona bicolor Genome sequencing and assembly.</title>
        <authorList>
            <person name="Araujo N.S."/>
            <person name="Arias M.C."/>
        </authorList>
    </citation>
    <scope>NUCLEOTIDE SEQUENCE</scope>
    <source>
        <strain evidence="1">USP_2M_L1-L4_2017</strain>
        <tissue evidence="1">Whole body</tissue>
    </source>
</reference>
<protein>
    <submittedName>
        <fullName evidence="1">Uncharacterized protein</fullName>
    </submittedName>
</protein>
<name>A0AA40FT44_9HYME</name>
<accession>A0AA40FT44</accession>
<proteinExistence type="predicted"/>